<evidence type="ECO:0000259" key="4">
    <source>
        <dbReference type="PROSITE" id="PS51034"/>
    </source>
</evidence>
<dbReference type="PANTHER" id="PTHR14002">
    <property type="entry name" value="ENDOGLIN/TGF-BETA RECEPTOR TYPE III"/>
    <property type="match status" value="1"/>
</dbReference>
<dbReference type="AlphaFoldDB" id="A0A498P493"/>
<dbReference type="Proteomes" id="UP000290572">
    <property type="component" value="Unassembled WGS sequence"/>
</dbReference>
<evidence type="ECO:0000256" key="3">
    <source>
        <dbReference type="SAM" id="Phobius"/>
    </source>
</evidence>
<evidence type="ECO:0000256" key="2">
    <source>
        <dbReference type="ARBA" id="ARBA00023157"/>
    </source>
</evidence>
<evidence type="ECO:0000313" key="6">
    <source>
        <dbReference type="Proteomes" id="UP000290572"/>
    </source>
</evidence>
<dbReference type="PANTHER" id="PTHR14002:SF59">
    <property type="entry name" value="CUB AND ZONA PELLUCIDA-LIKE DOMAIN-CONTAINING PROTEIN 1-RELATED"/>
    <property type="match status" value="1"/>
</dbReference>
<comment type="caution">
    <text evidence="5">The sequence shown here is derived from an EMBL/GenBank/DDBJ whole genome shotgun (WGS) entry which is preliminary data.</text>
</comment>
<keyword evidence="3" id="KW-0472">Membrane</keyword>
<feature type="domain" description="ZP" evidence="4">
    <location>
        <begin position="1"/>
        <end position="38"/>
    </location>
</feature>
<evidence type="ECO:0000313" key="5">
    <source>
        <dbReference type="EMBL" id="RXN39490.1"/>
    </source>
</evidence>
<name>A0A498P493_LABRO</name>
<reference evidence="5 6" key="1">
    <citation type="submission" date="2018-03" db="EMBL/GenBank/DDBJ databases">
        <title>Draft genome sequence of Rohu Carp (Labeo rohita).</title>
        <authorList>
            <person name="Das P."/>
            <person name="Kushwaha B."/>
            <person name="Joshi C.G."/>
            <person name="Kumar D."/>
            <person name="Nagpure N.S."/>
            <person name="Sahoo L."/>
            <person name="Das S.P."/>
            <person name="Bit A."/>
            <person name="Patnaik S."/>
            <person name="Meher P.K."/>
            <person name="Jayasankar P."/>
            <person name="Koringa P.G."/>
            <person name="Patel N.V."/>
            <person name="Hinsu A.T."/>
            <person name="Kumar R."/>
            <person name="Pandey M."/>
            <person name="Agarwal S."/>
            <person name="Srivastava S."/>
            <person name="Singh M."/>
            <person name="Iquebal M.A."/>
            <person name="Jaiswal S."/>
            <person name="Angadi U.B."/>
            <person name="Kumar N."/>
            <person name="Raza M."/>
            <person name="Shah T.M."/>
            <person name="Rai A."/>
            <person name="Jena J.K."/>
        </authorList>
    </citation>
    <scope>NUCLEOTIDE SEQUENCE [LARGE SCALE GENOMIC DNA]</scope>
    <source>
        <strain evidence="5">DASCIFA01</strain>
        <tissue evidence="5">Testis</tissue>
    </source>
</reference>
<keyword evidence="3" id="KW-0812">Transmembrane</keyword>
<keyword evidence="6" id="KW-1185">Reference proteome</keyword>
<dbReference type="Gene3D" id="2.60.40.4100">
    <property type="entry name" value="Zona pellucida, ZP-C domain"/>
    <property type="match status" value="1"/>
</dbReference>
<dbReference type="STRING" id="84645.A0A498P493"/>
<dbReference type="InterPro" id="IPR042235">
    <property type="entry name" value="ZP-C_dom"/>
</dbReference>
<feature type="transmembrane region" description="Helical" evidence="3">
    <location>
        <begin position="85"/>
        <end position="105"/>
    </location>
</feature>
<sequence length="122" mass="13521">MEAFKFIQLHDQVFISCSIIIRQANNPNTRCSQGCVNGTVAPPVHHHRKREAPIQTSSHFISQGPLRLKRSASQVTVSPGLNLNLLVLAVCLVAAVAMVCGVIVYKAREQRIRYKLVPSNDF</sequence>
<keyword evidence="3" id="KW-1133">Transmembrane helix</keyword>
<proteinExistence type="predicted"/>
<accession>A0A498P493</accession>
<dbReference type="InterPro" id="IPR001507">
    <property type="entry name" value="ZP_dom"/>
</dbReference>
<dbReference type="PROSITE" id="PS51034">
    <property type="entry name" value="ZP_2"/>
    <property type="match status" value="1"/>
</dbReference>
<organism evidence="5 6">
    <name type="scientific">Labeo rohita</name>
    <name type="common">Indian major carp</name>
    <name type="synonym">Cyprinus rohita</name>
    <dbReference type="NCBI Taxonomy" id="84645"/>
    <lineage>
        <taxon>Eukaryota</taxon>
        <taxon>Metazoa</taxon>
        <taxon>Chordata</taxon>
        <taxon>Craniata</taxon>
        <taxon>Vertebrata</taxon>
        <taxon>Euteleostomi</taxon>
        <taxon>Actinopterygii</taxon>
        <taxon>Neopterygii</taxon>
        <taxon>Teleostei</taxon>
        <taxon>Ostariophysi</taxon>
        <taxon>Cypriniformes</taxon>
        <taxon>Cyprinidae</taxon>
        <taxon>Labeoninae</taxon>
        <taxon>Labeonini</taxon>
        <taxon>Labeo</taxon>
    </lineage>
</organism>
<dbReference type="EMBL" id="QBIY01000956">
    <property type="protein sequence ID" value="RXN39490.1"/>
    <property type="molecule type" value="Genomic_DNA"/>
</dbReference>
<gene>
    <name evidence="5" type="ORF">ROHU_000129</name>
</gene>
<keyword evidence="2" id="KW-1015">Disulfide bond</keyword>
<evidence type="ECO:0000256" key="1">
    <source>
        <dbReference type="ARBA" id="ARBA00022729"/>
    </source>
</evidence>
<keyword evidence="1" id="KW-0732">Signal</keyword>
<protein>
    <submittedName>
        <fullName evidence="5">CUB and zona pellucida-like domain-containing 1</fullName>
    </submittedName>
</protein>